<evidence type="ECO:0000313" key="3">
    <source>
        <dbReference type="Proteomes" id="UP000838756"/>
    </source>
</evidence>
<dbReference type="AlphaFoldDB" id="A0A8S4QK00"/>
<name>A0A8S4QK00_9NEOP</name>
<protein>
    <submittedName>
        <fullName evidence="2">Jg3592 protein</fullName>
    </submittedName>
</protein>
<dbReference type="Proteomes" id="UP000838756">
    <property type="component" value="Unassembled WGS sequence"/>
</dbReference>
<feature type="non-terminal residue" evidence="2">
    <location>
        <position position="1"/>
    </location>
</feature>
<evidence type="ECO:0000256" key="1">
    <source>
        <dbReference type="SAM" id="MobiDB-lite"/>
    </source>
</evidence>
<reference evidence="2" key="1">
    <citation type="submission" date="2022-03" db="EMBL/GenBank/DDBJ databases">
        <authorList>
            <person name="Lindestad O."/>
        </authorList>
    </citation>
    <scope>NUCLEOTIDE SEQUENCE</scope>
</reference>
<evidence type="ECO:0000313" key="2">
    <source>
        <dbReference type="EMBL" id="CAH2211190.1"/>
    </source>
</evidence>
<accession>A0A8S4QK00</accession>
<comment type="caution">
    <text evidence="2">The sequence shown here is derived from an EMBL/GenBank/DDBJ whole genome shotgun (WGS) entry which is preliminary data.</text>
</comment>
<sequence length="160" mass="18276">KPLITASASKLSGINKAREADELRREREDARKKKEAILEAKREQQKKKREEKMAAAAAAREAAEKERRAAMEAAARDRMEKQAHADLGKLERLKEAERVRIDTYMALLTLCRSKLIEQLEDQFQASLDINNRDIRQTGQHWPAQCNGASSVLSMGQKYRE</sequence>
<feature type="region of interest" description="Disordered" evidence="1">
    <location>
        <begin position="19"/>
        <end position="53"/>
    </location>
</feature>
<gene>
    <name evidence="2" type="primary">jg3592</name>
    <name evidence="2" type="ORF">PAEG_LOCUS3027</name>
</gene>
<proteinExistence type="predicted"/>
<keyword evidence="3" id="KW-1185">Reference proteome</keyword>
<dbReference type="EMBL" id="CAKXAJ010009436">
    <property type="protein sequence ID" value="CAH2211190.1"/>
    <property type="molecule type" value="Genomic_DNA"/>
</dbReference>
<organism evidence="2 3">
    <name type="scientific">Pararge aegeria aegeria</name>
    <dbReference type="NCBI Taxonomy" id="348720"/>
    <lineage>
        <taxon>Eukaryota</taxon>
        <taxon>Metazoa</taxon>
        <taxon>Ecdysozoa</taxon>
        <taxon>Arthropoda</taxon>
        <taxon>Hexapoda</taxon>
        <taxon>Insecta</taxon>
        <taxon>Pterygota</taxon>
        <taxon>Neoptera</taxon>
        <taxon>Endopterygota</taxon>
        <taxon>Lepidoptera</taxon>
        <taxon>Glossata</taxon>
        <taxon>Ditrysia</taxon>
        <taxon>Papilionoidea</taxon>
        <taxon>Nymphalidae</taxon>
        <taxon>Satyrinae</taxon>
        <taxon>Satyrini</taxon>
        <taxon>Parargina</taxon>
        <taxon>Pararge</taxon>
    </lineage>
</organism>